<evidence type="ECO:0000256" key="1">
    <source>
        <dbReference type="ARBA" id="ARBA00001946"/>
    </source>
</evidence>
<comment type="cofactor">
    <cofactor evidence="2">
        <name>Zn(2+)</name>
        <dbReference type="ChEBI" id="CHEBI:29105"/>
    </cofactor>
</comment>
<keyword evidence="8" id="KW-0520">NAD</keyword>
<dbReference type="CDD" id="cd03429">
    <property type="entry name" value="NUDIX_NADH_pyrophosphatase_Nudt13"/>
    <property type="match status" value="1"/>
</dbReference>
<dbReference type="SUPFAM" id="SSF55811">
    <property type="entry name" value="Nudix"/>
    <property type="match status" value="1"/>
</dbReference>
<dbReference type="RefSeq" id="WP_056943805.1">
    <property type="nucleotide sequence ID" value="NZ_AZDT01000011.1"/>
</dbReference>
<dbReference type="GO" id="GO:0005829">
    <property type="term" value="C:cytosol"/>
    <property type="evidence" value="ECO:0007669"/>
    <property type="project" value="TreeGrafter"/>
</dbReference>
<comment type="caution">
    <text evidence="11">The sequence shown here is derived from an EMBL/GenBank/DDBJ whole genome shotgun (WGS) entry which is preliminary data.</text>
</comment>
<keyword evidence="6" id="KW-0378">Hydrolase</keyword>
<dbReference type="GO" id="GO:0035529">
    <property type="term" value="F:NADH pyrophosphatase activity"/>
    <property type="evidence" value="ECO:0007669"/>
    <property type="project" value="TreeGrafter"/>
</dbReference>
<dbReference type="PROSITE" id="PS00893">
    <property type="entry name" value="NUDIX_BOX"/>
    <property type="match status" value="1"/>
</dbReference>
<dbReference type="EMBL" id="AZDT01000011">
    <property type="protein sequence ID" value="KRK77062.1"/>
    <property type="molecule type" value="Genomic_DNA"/>
</dbReference>
<organism evidence="11 12">
    <name type="scientific">Levilactobacillus namurensis DSM 19117</name>
    <dbReference type="NCBI Taxonomy" id="1423773"/>
    <lineage>
        <taxon>Bacteria</taxon>
        <taxon>Bacillati</taxon>
        <taxon>Bacillota</taxon>
        <taxon>Bacilli</taxon>
        <taxon>Lactobacillales</taxon>
        <taxon>Lactobacillaceae</taxon>
        <taxon>Levilactobacillus</taxon>
    </lineage>
</organism>
<evidence type="ECO:0000313" key="11">
    <source>
        <dbReference type="EMBL" id="KRK77062.1"/>
    </source>
</evidence>
<protein>
    <recommendedName>
        <fullName evidence="4">NAD(+) diphosphatase</fullName>
        <ecNumber evidence="4">3.6.1.22</ecNumber>
    </recommendedName>
</protein>
<dbReference type="OrthoDB" id="9787476at2"/>
<dbReference type="PANTHER" id="PTHR42904">
    <property type="entry name" value="NUDIX HYDROLASE, NUDC SUBFAMILY"/>
    <property type="match status" value="1"/>
</dbReference>
<keyword evidence="12" id="KW-1185">Reference proteome</keyword>
<evidence type="ECO:0000256" key="7">
    <source>
        <dbReference type="ARBA" id="ARBA00022842"/>
    </source>
</evidence>
<reference evidence="11 12" key="1">
    <citation type="journal article" date="2015" name="Genome Announc.">
        <title>Expanding the biotechnology potential of lactobacilli through comparative genomics of 213 strains and associated genera.</title>
        <authorList>
            <person name="Sun Z."/>
            <person name="Harris H.M."/>
            <person name="McCann A."/>
            <person name="Guo C."/>
            <person name="Argimon S."/>
            <person name="Zhang W."/>
            <person name="Yang X."/>
            <person name="Jeffery I.B."/>
            <person name="Cooney J.C."/>
            <person name="Kagawa T.F."/>
            <person name="Liu W."/>
            <person name="Song Y."/>
            <person name="Salvetti E."/>
            <person name="Wrobel A."/>
            <person name="Rasinkangas P."/>
            <person name="Parkhill J."/>
            <person name="Rea M.C."/>
            <person name="O'Sullivan O."/>
            <person name="Ritari J."/>
            <person name="Douillard F.P."/>
            <person name="Paul Ross R."/>
            <person name="Yang R."/>
            <person name="Briner A.E."/>
            <person name="Felis G.E."/>
            <person name="de Vos W.M."/>
            <person name="Barrangou R."/>
            <person name="Klaenhammer T.R."/>
            <person name="Caufield P.W."/>
            <person name="Cui Y."/>
            <person name="Zhang H."/>
            <person name="O'Toole P.W."/>
        </authorList>
    </citation>
    <scope>NUCLEOTIDE SEQUENCE [LARGE SCALE GENOMIC DNA]</scope>
    <source>
        <strain evidence="11 12">DSM 19117</strain>
    </source>
</reference>
<dbReference type="Gene3D" id="3.90.79.10">
    <property type="entry name" value="Nucleoside Triphosphate Pyrophosphohydrolase"/>
    <property type="match status" value="1"/>
</dbReference>
<evidence type="ECO:0000256" key="4">
    <source>
        <dbReference type="ARBA" id="ARBA00012381"/>
    </source>
</evidence>
<dbReference type="InterPro" id="IPR049734">
    <property type="entry name" value="NudC-like_C"/>
</dbReference>
<comment type="similarity">
    <text evidence="3">Belongs to the Nudix hydrolase family. NudC subfamily.</text>
</comment>
<dbReference type="InterPro" id="IPR020084">
    <property type="entry name" value="NUDIX_hydrolase_CS"/>
</dbReference>
<evidence type="ECO:0000256" key="8">
    <source>
        <dbReference type="ARBA" id="ARBA00023027"/>
    </source>
</evidence>
<dbReference type="InterPro" id="IPR015797">
    <property type="entry name" value="NUDIX_hydrolase-like_dom_sf"/>
</dbReference>
<evidence type="ECO:0000256" key="9">
    <source>
        <dbReference type="ARBA" id="ARBA00023679"/>
    </source>
</evidence>
<keyword evidence="5" id="KW-0479">Metal-binding</keyword>
<evidence type="ECO:0000259" key="10">
    <source>
        <dbReference type="PROSITE" id="PS51462"/>
    </source>
</evidence>
<dbReference type="PROSITE" id="PS51462">
    <property type="entry name" value="NUDIX"/>
    <property type="match status" value="1"/>
</dbReference>
<dbReference type="Proteomes" id="UP000051162">
    <property type="component" value="Unassembled WGS sequence"/>
</dbReference>
<dbReference type="AlphaFoldDB" id="A0A0R1K0R4"/>
<gene>
    <name evidence="11" type="ORF">FD30_GL000688</name>
</gene>
<feature type="domain" description="Nudix hydrolase" evidence="10">
    <location>
        <begin position="145"/>
        <end position="270"/>
    </location>
</feature>
<dbReference type="InterPro" id="IPR050241">
    <property type="entry name" value="NAD-cap_RNA_hydrolase_NudC"/>
</dbReference>
<keyword evidence="7" id="KW-0460">Magnesium</keyword>
<dbReference type="NCBIfam" id="NF001299">
    <property type="entry name" value="PRK00241.1"/>
    <property type="match status" value="1"/>
</dbReference>
<dbReference type="InterPro" id="IPR000086">
    <property type="entry name" value="NUDIX_hydrolase_dom"/>
</dbReference>
<dbReference type="STRING" id="1423773.FD30_GL000688"/>
<dbReference type="Pfam" id="PF00293">
    <property type="entry name" value="NUDIX"/>
    <property type="match status" value="1"/>
</dbReference>
<evidence type="ECO:0000256" key="2">
    <source>
        <dbReference type="ARBA" id="ARBA00001947"/>
    </source>
</evidence>
<dbReference type="GO" id="GO:0046872">
    <property type="term" value="F:metal ion binding"/>
    <property type="evidence" value="ECO:0007669"/>
    <property type="project" value="UniProtKB-KW"/>
</dbReference>
<accession>A0A0R1K0R4</accession>
<dbReference type="PANTHER" id="PTHR42904:SF6">
    <property type="entry name" value="NAD-CAPPED RNA HYDROLASE NUDT12"/>
    <property type="match status" value="1"/>
</dbReference>
<dbReference type="EC" id="3.6.1.22" evidence="4"/>
<dbReference type="Pfam" id="PF09297">
    <property type="entry name" value="Zn_ribbon_NUD"/>
    <property type="match status" value="1"/>
</dbReference>
<name>A0A0R1K0R4_9LACO</name>
<dbReference type="GO" id="GO:0006742">
    <property type="term" value="P:NADP+ catabolic process"/>
    <property type="evidence" value="ECO:0007669"/>
    <property type="project" value="TreeGrafter"/>
</dbReference>
<dbReference type="InterPro" id="IPR015376">
    <property type="entry name" value="Znr_NADH_PPase"/>
</dbReference>
<sequence>MFQDIQPKFLDNHYSRRRQPTQDDVVVLYRNHQVVTCSGQLPTYQKIAADWEFPLAAYTYLLTIDQTAFYLLTAPATLPVGYSFTPVKRLEHLVPQWLGFGAATAAQLGEWYANNRFCGHCGHGMVADKQERALRCPNCHRIVFPTIAPAIIVGVTQGNRILMTKFLRGYQKYALISGYAEIGETLEDTVRREVQEEVGLTVHHLQYFGSQPWAFSGSLLVGYFAELDQDLPIHLEKDELSQAKWFSREKIPHDDSTSSLTWSMIEAFRNHQV</sequence>
<comment type="catalytic activity">
    <reaction evidence="9">
        <text>a 5'-end NAD(+)-phospho-ribonucleoside in mRNA + H2O = a 5'-end phospho-adenosine-phospho-ribonucleoside in mRNA + beta-nicotinamide D-ribonucleotide + 2 H(+)</text>
        <dbReference type="Rhea" id="RHEA:60876"/>
        <dbReference type="Rhea" id="RHEA-COMP:15698"/>
        <dbReference type="Rhea" id="RHEA-COMP:15719"/>
        <dbReference type="ChEBI" id="CHEBI:14649"/>
        <dbReference type="ChEBI" id="CHEBI:15377"/>
        <dbReference type="ChEBI" id="CHEBI:15378"/>
        <dbReference type="ChEBI" id="CHEBI:144029"/>
        <dbReference type="ChEBI" id="CHEBI:144051"/>
    </reaction>
    <physiologicalReaction direction="left-to-right" evidence="9">
        <dbReference type="Rhea" id="RHEA:60877"/>
    </physiologicalReaction>
</comment>
<evidence type="ECO:0000256" key="3">
    <source>
        <dbReference type="ARBA" id="ARBA00009595"/>
    </source>
</evidence>
<dbReference type="GO" id="GO:0019677">
    <property type="term" value="P:NAD+ catabolic process"/>
    <property type="evidence" value="ECO:0007669"/>
    <property type="project" value="TreeGrafter"/>
</dbReference>
<dbReference type="Gene3D" id="3.90.79.20">
    <property type="match status" value="1"/>
</dbReference>
<comment type="cofactor">
    <cofactor evidence="1">
        <name>Mg(2+)</name>
        <dbReference type="ChEBI" id="CHEBI:18420"/>
    </cofactor>
</comment>
<evidence type="ECO:0000313" key="12">
    <source>
        <dbReference type="Proteomes" id="UP000051162"/>
    </source>
</evidence>
<evidence type="ECO:0000256" key="5">
    <source>
        <dbReference type="ARBA" id="ARBA00022723"/>
    </source>
</evidence>
<proteinExistence type="inferred from homology"/>
<dbReference type="GeneID" id="84782409"/>
<evidence type="ECO:0000256" key="6">
    <source>
        <dbReference type="ARBA" id="ARBA00022801"/>
    </source>
</evidence>
<dbReference type="PATRIC" id="fig|1423773.3.peg.703"/>